<dbReference type="Proteomes" id="UP000009881">
    <property type="component" value="Unassembled WGS sequence"/>
</dbReference>
<sequence length="149" mass="16172">MAEHRLGETGGTRDVERRDAPTRGVIVAGVAFLVTVVAVSFAAGPFIAWLTQPPPAVPRVPGILERQGPPLLVDPAERLDERARAARDQLTGFAWVDRDAGIARIPLTDAMDILADRGWQAPPPQSPPRRMMPLPTRRNTPDDTGEADE</sequence>
<reference evidence="3 4" key="1">
    <citation type="journal article" date="2013" name="Genome Announc.">
        <title>Draft Genome Sequence of an Alphaproteobacterium, Caenispirillum salinarum AK4(T), Isolated from a Solar Saltern.</title>
        <authorList>
            <person name="Khatri I."/>
            <person name="Singh A."/>
            <person name="Korpole S."/>
            <person name="Pinnaka A.K."/>
            <person name="Subramanian S."/>
        </authorList>
    </citation>
    <scope>NUCLEOTIDE SEQUENCE [LARGE SCALE GENOMIC DNA]</scope>
    <source>
        <strain evidence="3 4">AK4</strain>
    </source>
</reference>
<dbReference type="AlphaFoldDB" id="K9H3Z9"/>
<proteinExistence type="predicted"/>
<evidence type="ECO:0000313" key="4">
    <source>
        <dbReference type="Proteomes" id="UP000009881"/>
    </source>
</evidence>
<organism evidence="3 4">
    <name type="scientific">Caenispirillum salinarum AK4</name>
    <dbReference type="NCBI Taxonomy" id="1238182"/>
    <lineage>
        <taxon>Bacteria</taxon>
        <taxon>Pseudomonadati</taxon>
        <taxon>Pseudomonadota</taxon>
        <taxon>Alphaproteobacteria</taxon>
        <taxon>Rhodospirillales</taxon>
        <taxon>Novispirillaceae</taxon>
        <taxon>Caenispirillum</taxon>
    </lineage>
</organism>
<dbReference type="STRING" id="1238182.C882_3535"/>
<gene>
    <name evidence="3" type="ORF">C882_3535</name>
</gene>
<name>K9H3Z9_9PROT</name>
<feature type="transmembrane region" description="Helical" evidence="2">
    <location>
        <begin position="25"/>
        <end position="50"/>
    </location>
</feature>
<keyword evidence="4" id="KW-1185">Reference proteome</keyword>
<keyword evidence="2" id="KW-0812">Transmembrane</keyword>
<evidence type="ECO:0000256" key="2">
    <source>
        <dbReference type="SAM" id="Phobius"/>
    </source>
</evidence>
<feature type="compositionally biased region" description="Low complexity" evidence="1">
    <location>
        <begin position="128"/>
        <end position="138"/>
    </location>
</feature>
<dbReference type="EMBL" id="ANHY01000005">
    <property type="protein sequence ID" value="EKV31784.1"/>
    <property type="molecule type" value="Genomic_DNA"/>
</dbReference>
<dbReference type="RefSeq" id="WP_009539653.1">
    <property type="nucleotide sequence ID" value="NZ_ANHY01000005.1"/>
</dbReference>
<accession>K9H3Z9</accession>
<keyword evidence="2" id="KW-0472">Membrane</keyword>
<dbReference type="OrthoDB" id="129807at2"/>
<evidence type="ECO:0000256" key="1">
    <source>
        <dbReference type="SAM" id="MobiDB-lite"/>
    </source>
</evidence>
<comment type="caution">
    <text evidence="3">The sequence shown here is derived from an EMBL/GenBank/DDBJ whole genome shotgun (WGS) entry which is preliminary data.</text>
</comment>
<feature type="region of interest" description="Disordered" evidence="1">
    <location>
        <begin position="117"/>
        <end position="149"/>
    </location>
</feature>
<keyword evidence="2" id="KW-1133">Transmembrane helix</keyword>
<evidence type="ECO:0000313" key="3">
    <source>
        <dbReference type="EMBL" id="EKV31784.1"/>
    </source>
</evidence>
<protein>
    <submittedName>
        <fullName evidence="3">Uncharacterized protein</fullName>
    </submittedName>
</protein>